<dbReference type="Gene3D" id="1.20.120.530">
    <property type="entry name" value="GntR ligand-binding domain-like"/>
    <property type="match status" value="1"/>
</dbReference>
<dbReference type="SUPFAM" id="SSF48008">
    <property type="entry name" value="GntR ligand-binding domain-like"/>
    <property type="match status" value="1"/>
</dbReference>
<dbReference type="PRINTS" id="PR00035">
    <property type="entry name" value="HTHGNTR"/>
</dbReference>
<dbReference type="SUPFAM" id="SSF46785">
    <property type="entry name" value="Winged helix' DNA-binding domain"/>
    <property type="match status" value="1"/>
</dbReference>
<keyword evidence="1" id="KW-0805">Transcription regulation</keyword>
<reference evidence="6" key="1">
    <citation type="submission" date="2016-02" db="EMBL/GenBank/DDBJ databases">
        <authorList>
            <person name="Holder M.E."/>
            <person name="Ajami N.J."/>
            <person name="Petrosino J.F."/>
        </authorList>
    </citation>
    <scope>NUCLEOTIDE SEQUENCE [LARGE SCALE GENOMIC DNA]</scope>
    <source>
        <strain evidence="6">CCUG 45958</strain>
    </source>
</reference>
<dbReference type="InterPro" id="IPR036390">
    <property type="entry name" value="WH_DNA-bd_sf"/>
</dbReference>
<dbReference type="InterPro" id="IPR008920">
    <property type="entry name" value="TF_FadR/GntR_C"/>
</dbReference>
<evidence type="ECO:0000313" key="5">
    <source>
        <dbReference type="EMBL" id="AMD89640.1"/>
    </source>
</evidence>
<dbReference type="PROSITE" id="PS50949">
    <property type="entry name" value="HTH_GNTR"/>
    <property type="match status" value="1"/>
</dbReference>
<dbReference type="Pfam" id="PF00392">
    <property type="entry name" value="GntR"/>
    <property type="match status" value="1"/>
</dbReference>
<dbReference type="STRING" id="44742.AXF13_05655"/>
<dbReference type="InterPro" id="IPR011711">
    <property type="entry name" value="GntR_C"/>
</dbReference>
<dbReference type="Proteomes" id="UP000069241">
    <property type="component" value="Chromosome"/>
</dbReference>
<dbReference type="CDD" id="cd07377">
    <property type="entry name" value="WHTH_GntR"/>
    <property type="match status" value="1"/>
</dbReference>
<dbReference type="AlphaFoldDB" id="A0A0X8JIX8"/>
<feature type="domain" description="HTH gntR-type" evidence="4">
    <location>
        <begin position="14"/>
        <end position="82"/>
    </location>
</feature>
<keyword evidence="2" id="KW-0238">DNA-binding</keyword>
<protein>
    <submittedName>
        <fullName evidence="5">GntR family transcriptional regulator</fullName>
    </submittedName>
</protein>
<dbReference type="InterPro" id="IPR000524">
    <property type="entry name" value="Tscrpt_reg_HTH_GntR"/>
</dbReference>
<keyword evidence="3" id="KW-0804">Transcription</keyword>
<sequence>MPVTAIHREGASPRRSYQRLSERLRQFMAEGRFQSGDRLPPERALAESFGVSRSSIRKAIQMLAGKGLLESRQGDGTYVRAPDMEPLKNAILEAVDSENLVFDEVMEFRRILEPAIAELAALRHSPEQLDQLKIITCDQQRRLLTGQEDGDLDARFHHCLALCAGNSLLAGTMAQLNSHYAAGRTAELRDTQWRQFSVSSHLRIIDALERRSPADSRKAIEEHLDTVLQKHPFVIARD</sequence>
<evidence type="ECO:0000256" key="2">
    <source>
        <dbReference type="ARBA" id="ARBA00023125"/>
    </source>
</evidence>
<accession>A0A0X8JIX8</accession>
<dbReference type="GO" id="GO:0003677">
    <property type="term" value="F:DNA binding"/>
    <property type="evidence" value="ECO:0007669"/>
    <property type="project" value="UniProtKB-KW"/>
</dbReference>
<dbReference type="EMBL" id="CP014229">
    <property type="protein sequence ID" value="AMD89640.1"/>
    <property type="molecule type" value="Genomic_DNA"/>
</dbReference>
<name>A0A0X8JIX8_9BACT</name>
<dbReference type="KEGG" id="dfi:AXF13_05655"/>
<evidence type="ECO:0000256" key="3">
    <source>
        <dbReference type="ARBA" id="ARBA00023163"/>
    </source>
</evidence>
<dbReference type="PANTHER" id="PTHR43537">
    <property type="entry name" value="TRANSCRIPTIONAL REGULATOR, GNTR FAMILY"/>
    <property type="match status" value="1"/>
</dbReference>
<dbReference type="SMART" id="SM00895">
    <property type="entry name" value="FCD"/>
    <property type="match status" value="1"/>
</dbReference>
<dbReference type="InterPro" id="IPR036388">
    <property type="entry name" value="WH-like_DNA-bd_sf"/>
</dbReference>
<proteinExistence type="predicted"/>
<keyword evidence="6" id="KW-1185">Reference proteome</keyword>
<gene>
    <name evidence="5" type="ORF">AXF13_05655</name>
</gene>
<evidence type="ECO:0000313" key="6">
    <source>
        <dbReference type="Proteomes" id="UP000069241"/>
    </source>
</evidence>
<organism evidence="5 6">
    <name type="scientific">Desulfovibrio fairfieldensis</name>
    <dbReference type="NCBI Taxonomy" id="44742"/>
    <lineage>
        <taxon>Bacteria</taxon>
        <taxon>Pseudomonadati</taxon>
        <taxon>Thermodesulfobacteriota</taxon>
        <taxon>Desulfovibrionia</taxon>
        <taxon>Desulfovibrionales</taxon>
        <taxon>Desulfovibrionaceae</taxon>
        <taxon>Desulfovibrio</taxon>
    </lineage>
</organism>
<dbReference type="SMART" id="SM00345">
    <property type="entry name" value="HTH_GNTR"/>
    <property type="match status" value="1"/>
</dbReference>
<evidence type="ECO:0000256" key="1">
    <source>
        <dbReference type="ARBA" id="ARBA00023015"/>
    </source>
</evidence>
<dbReference type="PANTHER" id="PTHR43537:SF5">
    <property type="entry name" value="UXU OPERON TRANSCRIPTIONAL REGULATOR"/>
    <property type="match status" value="1"/>
</dbReference>
<dbReference type="RefSeq" id="WP_062251987.1">
    <property type="nucleotide sequence ID" value="NZ_CP014229.1"/>
</dbReference>
<dbReference type="GO" id="GO:0003700">
    <property type="term" value="F:DNA-binding transcription factor activity"/>
    <property type="evidence" value="ECO:0007669"/>
    <property type="project" value="InterPro"/>
</dbReference>
<dbReference type="Pfam" id="PF07729">
    <property type="entry name" value="FCD"/>
    <property type="match status" value="1"/>
</dbReference>
<evidence type="ECO:0000259" key="4">
    <source>
        <dbReference type="PROSITE" id="PS50949"/>
    </source>
</evidence>
<dbReference type="Gene3D" id="1.10.10.10">
    <property type="entry name" value="Winged helix-like DNA-binding domain superfamily/Winged helix DNA-binding domain"/>
    <property type="match status" value="1"/>
</dbReference>